<evidence type="ECO:0000256" key="1">
    <source>
        <dbReference type="SAM" id="Phobius"/>
    </source>
</evidence>
<dbReference type="PANTHER" id="PTHR34502">
    <property type="entry name" value="DUF6594 DOMAIN-CONTAINING PROTEIN-RELATED"/>
    <property type="match status" value="1"/>
</dbReference>
<proteinExistence type="predicted"/>
<feature type="transmembrane region" description="Helical" evidence="1">
    <location>
        <begin position="206"/>
        <end position="228"/>
    </location>
</feature>
<dbReference type="InterPro" id="IPR046529">
    <property type="entry name" value="DUF6594"/>
</dbReference>
<sequence>LEKGLHDDGYPAFGRFLAQDPDNETLIFRRFDRLAALNLLYLQAEVYEIQRRIREFEKEVIAKGDIDLLISMKRWETFVEKAECSYNRPEQEMKKLILTLRKVMKEYHEALILQVEISKLSRPGNRALKYVHRWFSGKSRGKKSAILAGEASRMLENQDDLAALKVPEEDDRLSQLMRDYWSFSGTSGGNPSDKSRYFRLRHVTRTVAIISTIVAAVELVGAITTLYFVQSREVRIGLIALFTSLFGFSLCLLTNARRGEIFGASAAYAAVL</sequence>
<organism evidence="3 4">
    <name type="scientific">Ophiobolus disseminans</name>
    <dbReference type="NCBI Taxonomy" id="1469910"/>
    <lineage>
        <taxon>Eukaryota</taxon>
        <taxon>Fungi</taxon>
        <taxon>Dikarya</taxon>
        <taxon>Ascomycota</taxon>
        <taxon>Pezizomycotina</taxon>
        <taxon>Dothideomycetes</taxon>
        <taxon>Pleosporomycetidae</taxon>
        <taxon>Pleosporales</taxon>
        <taxon>Pleosporineae</taxon>
        <taxon>Phaeosphaeriaceae</taxon>
        <taxon>Ophiobolus</taxon>
    </lineage>
</organism>
<feature type="transmembrane region" description="Helical" evidence="1">
    <location>
        <begin position="234"/>
        <end position="253"/>
    </location>
</feature>
<evidence type="ECO:0000259" key="2">
    <source>
        <dbReference type="Pfam" id="PF20237"/>
    </source>
</evidence>
<keyword evidence="1" id="KW-1133">Transmembrane helix</keyword>
<reference evidence="3" key="1">
    <citation type="journal article" date="2020" name="Stud. Mycol.">
        <title>101 Dothideomycetes genomes: a test case for predicting lifestyles and emergence of pathogens.</title>
        <authorList>
            <person name="Haridas S."/>
            <person name="Albert R."/>
            <person name="Binder M."/>
            <person name="Bloem J."/>
            <person name="Labutti K."/>
            <person name="Salamov A."/>
            <person name="Andreopoulos B."/>
            <person name="Baker S."/>
            <person name="Barry K."/>
            <person name="Bills G."/>
            <person name="Bluhm B."/>
            <person name="Cannon C."/>
            <person name="Castanera R."/>
            <person name="Culley D."/>
            <person name="Daum C."/>
            <person name="Ezra D."/>
            <person name="Gonzalez J."/>
            <person name="Henrissat B."/>
            <person name="Kuo A."/>
            <person name="Liang C."/>
            <person name="Lipzen A."/>
            <person name="Lutzoni F."/>
            <person name="Magnuson J."/>
            <person name="Mondo S."/>
            <person name="Nolan M."/>
            <person name="Ohm R."/>
            <person name="Pangilinan J."/>
            <person name="Park H.-J."/>
            <person name="Ramirez L."/>
            <person name="Alfaro M."/>
            <person name="Sun H."/>
            <person name="Tritt A."/>
            <person name="Yoshinaga Y."/>
            <person name="Zwiers L.-H."/>
            <person name="Turgeon B."/>
            <person name="Goodwin S."/>
            <person name="Spatafora J."/>
            <person name="Crous P."/>
            <person name="Grigoriev I."/>
        </authorList>
    </citation>
    <scope>NUCLEOTIDE SEQUENCE</scope>
    <source>
        <strain evidence="3">CBS 113818</strain>
    </source>
</reference>
<keyword evidence="1" id="KW-0812">Transmembrane</keyword>
<dbReference type="PANTHER" id="PTHR34502:SF4">
    <property type="entry name" value="DUF6594 DOMAIN-CONTAINING PROTEIN"/>
    <property type="match status" value="1"/>
</dbReference>
<gene>
    <name evidence="3" type="ORF">CC86DRAFT_275558</name>
</gene>
<keyword evidence="4" id="KW-1185">Reference proteome</keyword>
<accession>A0A6A7A477</accession>
<dbReference type="Proteomes" id="UP000799424">
    <property type="component" value="Unassembled WGS sequence"/>
</dbReference>
<feature type="non-terminal residue" evidence="3">
    <location>
        <position position="1"/>
    </location>
</feature>
<dbReference type="AlphaFoldDB" id="A0A6A7A477"/>
<evidence type="ECO:0000313" key="3">
    <source>
        <dbReference type="EMBL" id="KAF2827549.1"/>
    </source>
</evidence>
<feature type="non-terminal residue" evidence="3">
    <location>
        <position position="272"/>
    </location>
</feature>
<dbReference type="EMBL" id="MU006224">
    <property type="protein sequence ID" value="KAF2827549.1"/>
    <property type="molecule type" value="Genomic_DNA"/>
</dbReference>
<keyword evidence="1" id="KW-0472">Membrane</keyword>
<protein>
    <recommendedName>
        <fullName evidence="2">DUF6594 domain-containing protein</fullName>
    </recommendedName>
</protein>
<name>A0A6A7A477_9PLEO</name>
<feature type="domain" description="DUF6594" evidence="2">
    <location>
        <begin position="10"/>
        <end position="272"/>
    </location>
</feature>
<dbReference type="Pfam" id="PF20237">
    <property type="entry name" value="DUF6594"/>
    <property type="match status" value="1"/>
</dbReference>
<evidence type="ECO:0000313" key="4">
    <source>
        <dbReference type="Proteomes" id="UP000799424"/>
    </source>
</evidence>
<dbReference type="OrthoDB" id="3533814at2759"/>